<evidence type="ECO:0000313" key="2">
    <source>
        <dbReference type="EMBL" id="KAK5624473.1"/>
    </source>
</evidence>
<dbReference type="Proteomes" id="UP001305414">
    <property type="component" value="Unassembled WGS sequence"/>
</dbReference>
<evidence type="ECO:0000256" key="1">
    <source>
        <dbReference type="SAM" id="MobiDB-lite"/>
    </source>
</evidence>
<protein>
    <submittedName>
        <fullName evidence="2">Uncharacterized protein</fullName>
    </submittedName>
</protein>
<accession>A0AAN7Z2A0</accession>
<gene>
    <name evidence="2" type="ORF">RRF57_000189</name>
</gene>
<sequence length="80" mass="8407">MPVPRTSEEATTEGTASDMGRNASVDEGRLSAGAVSGFPGSPATRIIPPLSMSTNGCSCLNASIIRCRFLYVLQFSPLEQ</sequence>
<organism evidence="2 3">
    <name type="scientific">Xylaria bambusicola</name>
    <dbReference type="NCBI Taxonomy" id="326684"/>
    <lineage>
        <taxon>Eukaryota</taxon>
        <taxon>Fungi</taxon>
        <taxon>Dikarya</taxon>
        <taxon>Ascomycota</taxon>
        <taxon>Pezizomycotina</taxon>
        <taxon>Sordariomycetes</taxon>
        <taxon>Xylariomycetidae</taxon>
        <taxon>Xylariales</taxon>
        <taxon>Xylariaceae</taxon>
        <taxon>Xylaria</taxon>
    </lineage>
</organism>
<proteinExistence type="predicted"/>
<evidence type="ECO:0000313" key="3">
    <source>
        <dbReference type="Proteomes" id="UP001305414"/>
    </source>
</evidence>
<name>A0AAN7Z2A0_9PEZI</name>
<dbReference type="AlphaFoldDB" id="A0AAN7Z2A0"/>
<feature type="region of interest" description="Disordered" evidence="1">
    <location>
        <begin position="1"/>
        <end position="28"/>
    </location>
</feature>
<comment type="caution">
    <text evidence="2">The sequence shown here is derived from an EMBL/GenBank/DDBJ whole genome shotgun (WGS) entry which is preliminary data.</text>
</comment>
<keyword evidence="3" id="KW-1185">Reference proteome</keyword>
<dbReference type="EMBL" id="JAWHQM010000001">
    <property type="protein sequence ID" value="KAK5624473.1"/>
    <property type="molecule type" value="Genomic_DNA"/>
</dbReference>
<reference evidence="2 3" key="1">
    <citation type="submission" date="2023-10" db="EMBL/GenBank/DDBJ databases">
        <title>Draft genome sequence of Xylaria bambusicola isolate GMP-LS, the root and basal stem rot pathogen of sugarcane in Indonesia.</title>
        <authorList>
            <person name="Selvaraj P."/>
            <person name="Muralishankar V."/>
            <person name="Muruganantham S."/>
            <person name="Sp S."/>
            <person name="Haryani S."/>
            <person name="Lau K.J.X."/>
            <person name="Naqvi N.I."/>
        </authorList>
    </citation>
    <scope>NUCLEOTIDE SEQUENCE [LARGE SCALE GENOMIC DNA]</scope>
    <source>
        <strain evidence="2">GMP-LS</strain>
    </source>
</reference>